<dbReference type="Proteomes" id="UP000239560">
    <property type="component" value="Unassembled WGS sequence"/>
</dbReference>
<evidence type="ECO:0000313" key="2">
    <source>
        <dbReference type="EMBL" id="PRQ76446.1"/>
    </source>
</evidence>
<feature type="region of interest" description="Disordered" evidence="1">
    <location>
        <begin position="179"/>
        <end position="205"/>
    </location>
</feature>
<dbReference type="OrthoDB" id="10390492at2759"/>
<proteinExistence type="predicted"/>
<gene>
    <name evidence="2" type="ORF">AAT19DRAFT_13468</name>
</gene>
<comment type="caution">
    <text evidence="2">The sequence shown here is derived from an EMBL/GenBank/DDBJ whole genome shotgun (WGS) entry which is preliminary data.</text>
</comment>
<dbReference type="EMBL" id="LCTV02000003">
    <property type="protein sequence ID" value="PRQ76446.1"/>
    <property type="molecule type" value="Genomic_DNA"/>
</dbReference>
<sequence>MKGPGKGVAVLLVLAIVLFFRSPFFTALFGSLDAAKLARLARFNPEATRKLLFKRGMAEEDTLVEEACDGWLATVNVRTRDCTFPPLERDAHLRVPQYCGASPTEDRAAACLCSSTALERLDVCTAALSASSPSASSSLKTFASRCPVDPLYDHAVPLDAVDDRALNRLPRAIHSHVAAHPARSGRRTMGMSRGRLARRGTGQAA</sequence>
<dbReference type="AlphaFoldDB" id="A0A2T0AEK5"/>
<protein>
    <submittedName>
        <fullName evidence="2">Uncharacterized protein</fullName>
    </submittedName>
</protein>
<evidence type="ECO:0000313" key="3">
    <source>
        <dbReference type="Proteomes" id="UP000239560"/>
    </source>
</evidence>
<reference evidence="2 3" key="1">
    <citation type="journal article" date="2018" name="Elife">
        <title>Functional genomics of lipid metabolism in the oleaginous yeast Rhodosporidium toruloides.</title>
        <authorList>
            <person name="Coradetti S.T."/>
            <person name="Pinel D."/>
            <person name="Geiselman G."/>
            <person name="Ito M."/>
            <person name="Mondo S."/>
            <person name="Reilly M.C."/>
            <person name="Cheng Y.F."/>
            <person name="Bauer S."/>
            <person name="Grigoriev I."/>
            <person name="Gladden J.M."/>
            <person name="Simmons B.A."/>
            <person name="Brem R."/>
            <person name="Arkin A.P."/>
            <person name="Skerker J.M."/>
        </authorList>
    </citation>
    <scope>NUCLEOTIDE SEQUENCE [LARGE SCALE GENOMIC DNA]</scope>
    <source>
        <strain evidence="2 3">NBRC 0880</strain>
    </source>
</reference>
<accession>A0A2T0AEK5</accession>
<evidence type="ECO:0000256" key="1">
    <source>
        <dbReference type="SAM" id="MobiDB-lite"/>
    </source>
</evidence>
<organism evidence="2 3">
    <name type="scientific">Rhodotorula toruloides</name>
    <name type="common">Yeast</name>
    <name type="synonym">Rhodosporidium toruloides</name>
    <dbReference type="NCBI Taxonomy" id="5286"/>
    <lineage>
        <taxon>Eukaryota</taxon>
        <taxon>Fungi</taxon>
        <taxon>Dikarya</taxon>
        <taxon>Basidiomycota</taxon>
        <taxon>Pucciniomycotina</taxon>
        <taxon>Microbotryomycetes</taxon>
        <taxon>Sporidiobolales</taxon>
        <taxon>Sporidiobolaceae</taxon>
        <taxon>Rhodotorula</taxon>
    </lineage>
</organism>
<name>A0A2T0AEK5_RHOTO</name>